<feature type="compositionally biased region" description="Low complexity" evidence="2">
    <location>
        <begin position="9"/>
        <end position="21"/>
    </location>
</feature>
<gene>
    <name evidence="4" type="ORF">IFM89_029329</name>
</gene>
<dbReference type="Proteomes" id="UP000631114">
    <property type="component" value="Unassembled WGS sequence"/>
</dbReference>
<feature type="region of interest" description="Disordered" evidence="2">
    <location>
        <begin position="1"/>
        <end position="21"/>
    </location>
</feature>
<proteinExistence type="predicted"/>
<dbReference type="PANTHER" id="PTHR34962:SF3">
    <property type="entry name" value="ABC SUBFAMILY C PROTEIN"/>
    <property type="match status" value="1"/>
</dbReference>
<dbReference type="EMBL" id="JADFTS010000002">
    <property type="protein sequence ID" value="KAF9622045.1"/>
    <property type="molecule type" value="Genomic_DNA"/>
</dbReference>
<dbReference type="InterPro" id="IPR021503">
    <property type="entry name" value="DUF3110"/>
</dbReference>
<evidence type="ECO:0000256" key="2">
    <source>
        <dbReference type="SAM" id="MobiDB-lite"/>
    </source>
</evidence>
<protein>
    <submittedName>
        <fullName evidence="4">Uncharacterized protein</fullName>
    </submittedName>
</protein>
<feature type="compositionally biased region" description="Basic and acidic residues" evidence="2">
    <location>
        <begin position="382"/>
        <end position="414"/>
    </location>
</feature>
<feature type="region of interest" description="Disordered" evidence="2">
    <location>
        <begin position="286"/>
        <end position="323"/>
    </location>
</feature>
<accession>A0A835M7F2</accession>
<keyword evidence="3" id="KW-0812">Transmembrane</keyword>
<feature type="transmembrane region" description="Helical" evidence="3">
    <location>
        <begin position="123"/>
        <end position="142"/>
    </location>
</feature>
<feature type="compositionally biased region" description="Polar residues" evidence="2">
    <location>
        <begin position="308"/>
        <end position="321"/>
    </location>
</feature>
<feature type="coiled-coil region" evidence="1">
    <location>
        <begin position="77"/>
        <end position="106"/>
    </location>
</feature>
<organism evidence="4 5">
    <name type="scientific">Coptis chinensis</name>
    <dbReference type="NCBI Taxonomy" id="261450"/>
    <lineage>
        <taxon>Eukaryota</taxon>
        <taxon>Viridiplantae</taxon>
        <taxon>Streptophyta</taxon>
        <taxon>Embryophyta</taxon>
        <taxon>Tracheophyta</taxon>
        <taxon>Spermatophyta</taxon>
        <taxon>Magnoliopsida</taxon>
        <taxon>Ranunculales</taxon>
        <taxon>Ranunculaceae</taxon>
        <taxon>Coptidoideae</taxon>
        <taxon>Coptis</taxon>
    </lineage>
</organism>
<feature type="region of interest" description="Disordered" evidence="2">
    <location>
        <begin position="382"/>
        <end position="422"/>
    </location>
</feature>
<dbReference type="Pfam" id="PF11360">
    <property type="entry name" value="DUF3110"/>
    <property type="match status" value="1"/>
</dbReference>
<evidence type="ECO:0000256" key="3">
    <source>
        <dbReference type="SAM" id="Phobius"/>
    </source>
</evidence>
<comment type="caution">
    <text evidence="4">The sequence shown here is derived from an EMBL/GenBank/DDBJ whole genome shotgun (WGS) entry which is preliminary data.</text>
</comment>
<dbReference type="AlphaFoldDB" id="A0A835M7F2"/>
<dbReference type="OrthoDB" id="1894577at2759"/>
<sequence length="563" mass="63201">MAFAHCPHSASTTTFPPSSPSSVLITRKTISSLPLYSKPTKRKNHLRPKLLKTLTKPFPTYTPLLNPQQQVPTPQNIEKIETLIEQEEEEEEEENVELALDNVQVSAAPEMEPVISKRSVVELVFYLVGLFVVQTVITVWILRSGDVDKNKDENEEMLSGEKMEVECNESVGYVDELGVKEKIVEIRAMAREVREIEAKKLSSSNESVSDVSVSKSVVTKVNTNIQKEVDGKLNKLEKRLRSLREKLPVAKVGYLNNSINEVKNEKELGRLNGNSKDENLVFKKKLKFKSDSSKPRNSPKGFPGVKNHNLSDGNDRSSGSQDAEFRKDVIKNSARGMSVNLPNGGSHGSTHENEVKTLLKLARKDEEKSCGTKLVSTGKSLKKVEGMKTEKRNSRSGVVRESKEELVEPRDSNKMKTKSSPIPKTNVQFKEVVDNARDKQEYIENDAWWLSLPYALAILLRRSSESDGPGGLYSLKMDDGSPSYIVAFEDQRDASNFCYILEAFFDELGDLKADVVPLSIKELRDEVETMTMKIIVLRKGQLQLYAGQPLVDVEMTLRTLIKQ</sequence>
<name>A0A835M7F2_9MAGN</name>
<keyword evidence="3" id="KW-0472">Membrane</keyword>
<evidence type="ECO:0000313" key="5">
    <source>
        <dbReference type="Proteomes" id="UP000631114"/>
    </source>
</evidence>
<keyword evidence="3" id="KW-1133">Transmembrane helix</keyword>
<evidence type="ECO:0000256" key="1">
    <source>
        <dbReference type="SAM" id="Coils"/>
    </source>
</evidence>
<keyword evidence="1" id="KW-0175">Coiled coil</keyword>
<dbReference type="PANTHER" id="PTHR34962">
    <property type="entry name" value="EMBRYO DEFECTIVE 1703-RELATED"/>
    <property type="match status" value="1"/>
</dbReference>
<evidence type="ECO:0000313" key="4">
    <source>
        <dbReference type="EMBL" id="KAF9622045.1"/>
    </source>
</evidence>
<keyword evidence="5" id="KW-1185">Reference proteome</keyword>
<reference evidence="4 5" key="1">
    <citation type="submission" date="2020-10" db="EMBL/GenBank/DDBJ databases">
        <title>The Coptis chinensis genome and diversification of protoberbering-type alkaloids.</title>
        <authorList>
            <person name="Wang B."/>
            <person name="Shu S."/>
            <person name="Song C."/>
            <person name="Liu Y."/>
        </authorList>
    </citation>
    <scope>NUCLEOTIDE SEQUENCE [LARGE SCALE GENOMIC DNA]</scope>
    <source>
        <strain evidence="4">HL-2020</strain>
        <tissue evidence="4">Leaf</tissue>
    </source>
</reference>